<reference evidence="2" key="1">
    <citation type="journal article" date="2013" name="J. Virol.">
        <title>New Insights into the Evolution of Entomopoxvirinae from the Complete Genome Sequences of Four Entomopoxviruses Infecting Adoxophyes honmai, Choristoneura biennis, Choristoneura rosaceana, and Mythimna separata.</title>
        <authorList>
            <person name="Theze J."/>
            <person name="Takatsuka J."/>
            <person name="Li Z."/>
            <person name="Gallais J."/>
            <person name="Doucet D."/>
            <person name="Arif B."/>
            <person name="Nakai M."/>
            <person name="Herniou E.A."/>
        </authorList>
    </citation>
    <scope>NUCLEOTIDE SEQUENCE</scope>
    <source>
        <strain evidence="2">Tokyo</strain>
    </source>
</reference>
<evidence type="ECO:0000256" key="1">
    <source>
        <dbReference type="SAM" id="Phobius"/>
    </source>
</evidence>
<protein>
    <submittedName>
        <fullName evidence="2">Uncharacterized protein</fullName>
    </submittedName>
</protein>
<accession>A0A916P690</accession>
<feature type="transmembrane region" description="Helical" evidence="1">
    <location>
        <begin position="12"/>
        <end position="35"/>
    </location>
</feature>
<evidence type="ECO:0000313" key="2">
    <source>
        <dbReference type="EMBL" id="CCU55485.1"/>
    </source>
</evidence>
<name>A0A916P690_9POXV</name>
<gene>
    <name evidence="2" type="ORF">AHEV_164</name>
</gene>
<sequence length="69" mass="8390">MNDQIFKFIITLLFYYTIGFIFIIFLYELCSYVYISLNIYKDEKIEEFKQLILSTVKESLEPYVNLLKI</sequence>
<keyword evidence="3" id="KW-1185">Reference proteome</keyword>
<evidence type="ECO:0000313" key="3">
    <source>
        <dbReference type="Proteomes" id="UP000792575"/>
    </source>
</evidence>
<dbReference type="EMBL" id="HF679131">
    <property type="protein sequence ID" value="CCU55485.1"/>
    <property type="molecule type" value="Genomic_DNA"/>
</dbReference>
<keyword evidence="1" id="KW-0472">Membrane</keyword>
<dbReference type="GeneID" id="15614093"/>
<organism evidence="2 3">
    <name type="scientific">Adoxophyes honmai entomopoxvirus 'L'</name>
    <dbReference type="NCBI Taxonomy" id="1293540"/>
    <lineage>
        <taxon>Viruses</taxon>
        <taxon>Varidnaviria</taxon>
        <taxon>Bamfordvirae</taxon>
        <taxon>Nucleocytoviricota</taxon>
        <taxon>Pokkesviricetes</taxon>
        <taxon>Chitovirales</taxon>
        <taxon>Poxviridae</taxon>
        <taxon>Entomopoxvirinae</taxon>
        <taxon>Betaentomopoxvirus</taxon>
        <taxon>Betaentomopoxvirus ahonmai</taxon>
    </lineage>
</organism>
<dbReference type="Proteomes" id="UP000792575">
    <property type="component" value="Genome"/>
</dbReference>
<dbReference type="RefSeq" id="YP_008003987.1">
    <property type="nucleotide sequence ID" value="NC_021247.1"/>
</dbReference>
<dbReference type="KEGG" id="vg:15614093"/>
<keyword evidence="1" id="KW-0812">Transmembrane</keyword>
<keyword evidence="1" id="KW-1133">Transmembrane helix</keyword>
<proteinExistence type="predicted"/>